<dbReference type="AlphaFoldDB" id="A0A8H7FCZ0"/>
<dbReference type="InterPro" id="IPR004827">
    <property type="entry name" value="bZIP"/>
</dbReference>
<dbReference type="PROSITE" id="PS00036">
    <property type="entry name" value="BZIP_BASIC"/>
    <property type="match status" value="1"/>
</dbReference>
<feature type="compositionally biased region" description="Polar residues" evidence="7">
    <location>
        <begin position="12"/>
        <end position="34"/>
    </location>
</feature>
<dbReference type="SMART" id="SM00338">
    <property type="entry name" value="BRLZ"/>
    <property type="match status" value="1"/>
</dbReference>
<feature type="region of interest" description="Disordered" evidence="7">
    <location>
        <begin position="236"/>
        <end position="274"/>
    </location>
</feature>
<keyword evidence="4" id="KW-0804">Transcription</keyword>
<feature type="coiled-coil region" evidence="6">
    <location>
        <begin position="170"/>
        <end position="204"/>
    </location>
</feature>
<dbReference type="Gene3D" id="1.20.5.170">
    <property type="match status" value="1"/>
</dbReference>
<dbReference type="Pfam" id="PF07716">
    <property type="entry name" value="bZIP_2"/>
    <property type="match status" value="1"/>
</dbReference>
<dbReference type="GO" id="GO:0001228">
    <property type="term" value="F:DNA-binding transcription activator activity, RNA polymerase II-specific"/>
    <property type="evidence" value="ECO:0007669"/>
    <property type="project" value="TreeGrafter"/>
</dbReference>
<dbReference type="SUPFAM" id="SSF57959">
    <property type="entry name" value="Leucine zipper domain"/>
    <property type="match status" value="1"/>
</dbReference>
<dbReference type="PANTHER" id="PTHR13044">
    <property type="entry name" value="ACTIVATING TRANSCRIPTION FACTOR ATF 4/5"/>
    <property type="match status" value="1"/>
</dbReference>
<evidence type="ECO:0000256" key="5">
    <source>
        <dbReference type="ARBA" id="ARBA00023242"/>
    </source>
</evidence>
<proteinExistence type="predicted"/>
<keyword evidence="2" id="KW-0805">Transcription regulation</keyword>
<evidence type="ECO:0000256" key="2">
    <source>
        <dbReference type="ARBA" id="ARBA00023015"/>
    </source>
</evidence>
<reference evidence="9 10" key="1">
    <citation type="journal article" name="Sci. Rep.">
        <title>Telomere-to-telomere assembled and centromere annotated genomes of the two main subspecies of the button mushroom Agaricus bisporus reveal especially polymorphic chromosome ends.</title>
        <authorList>
            <person name="Sonnenberg A.S.M."/>
            <person name="Sedaghat-Telgerd N."/>
            <person name="Lavrijssen B."/>
            <person name="Ohm R.A."/>
            <person name="Hendrickx P.M."/>
            <person name="Scholtmeijer K."/>
            <person name="Baars J.J.P."/>
            <person name="van Peer A."/>
        </authorList>
    </citation>
    <scope>NUCLEOTIDE SEQUENCE [LARGE SCALE GENOMIC DNA]</scope>
    <source>
        <strain evidence="9 10">H119_p4</strain>
    </source>
</reference>
<evidence type="ECO:0000256" key="3">
    <source>
        <dbReference type="ARBA" id="ARBA00023125"/>
    </source>
</evidence>
<gene>
    <name evidence="9" type="ORF">Agabi119p4_1238</name>
</gene>
<feature type="region of interest" description="Disordered" evidence="7">
    <location>
        <begin position="1"/>
        <end position="43"/>
    </location>
</feature>
<comment type="caution">
    <text evidence="9">The sequence shown here is derived from an EMBL/GenBank/DDBJ whole genome shotgun (WGS) entry which is preliminary data.</text>
</comment>
<evidence type="ECO:0000256" key="4">
    <source>
        <dbReference type="ARBA" id="ARBA00023163"/>
    </source>
</evidence>
<dbReference type="Proteomes" id="UP000629468">
    <property type="component" value="Unassembled WGS sequence"/>
</dbReference>
<keyword evidence="5" id="KW-0539">Nucleus</keyword>
<sequence>MFPFDTDEDSADSQATVKSRGQLPTLTSTPSDTASGAGPSSPIDQVLSSSYALAQNPLGHPSELPSLEQVFNQFAQEHYPLHNTPDTLIPPTITYTDPLLVMHRGNSGDPATHFPPPVTSSSFTSYASPNFSEVADADIGEIKVAAIPEERRRRNTAASVRFRIKKKERTVDLERSVSELKGRAEKLEGEATDLRRENDWLKEILILKGSQHLATRRQLAPRHLVHNVGIHLTPELGGQGSANSGAVSSSFSKKATFPQELLSDDSEPRKILNK</sequence>
<evidence type="ECO:0000259" key="8">
    <source>
        <dbReference type="PROSITE" id="PS50217"/>
    </source>
</evidence>
<organism evidence="9 10">
    <name type="scientific">Agaricus bisporus var. burnettii</name>
    <dbReference type="NCBI Taxonomy" id="192524"/>
    <lineage>
        <taxon>Eukaryota</taxon>
        <taxon>Fungi</taxon>
        <taxon>Dikarya</taxon>
        <taxon>Basidiomycota</taxon>
        <taxon>Agaricomycotina</taxon>
        <taxon>Agaricomycetes</taxon>
        <taxon>Agaricomycetidae</taxon>
        <taxon>Agaricales</taxon>
        <taxon>Agaricineae</taxon>
        <taxon>Agaricaceae</taxon>
        <taxon>Agaricus</taxon>
    </lineage>
</organism>
<feature type="compositionally biased region" description="Acidic residues" evidence="7">
    <location>
        <begin position="1"/>
        <end position="11"/>
    </location>
</feature>
<dbReference type="CDD" id="cd14705">
    <property type="entry name" value="bZIP_Zip1"/>
    <property type="match status" value="1"/>
</dbReference>
<name>A0A8H7FCZ0_AGABI</name>
<dbReference type="GO" id="GO:0000977">
    <property type="term" value="F:RNA polymerase II transcription regulatory region sequence-specific DNA binding"/>
    <property type="evidence" value="ECO:0007669"/>
    <property type="project" value="TreeGrafter"/>
</dbReference>
<comment type="subcellular location">
    <subcellularLocation>
        <location evidence="1">Nucleus</location>
    </subcellularLocation>
</comment>
<dbReference type="PANTHER" id="PTHR13044:SF14">
    <property type="entry name" value="CRYPTOCEPHAL, ISOFORM A"/>
    <property type="match status" value="1"/>
</dbReference>
<protein>
    <submittedName>
        <fullName evidence="9">Transcriptional regulator family: bZIP</fullName>
    </submittedName>
</protein>
<dbReference type="GO" id="GO:0005634">
    <property type="term" value="C:nucleus"/>
    <property type="evidence" value="ECO:0007669"/>
    <property type="project" value="UniProtKB-SubCell"/>
</dbReference>
<feature type="domain" description="BZIP" evidence="8">
    <location>
        <begin position="149"/>
        <end position="205"/>
    </location>
</feature>
<evidence type="ECO:0000313" key="9">
    <source>
        <dbReference type="EMBL" id="KAF7785073.1"/>
    </source>
</evidence>
<evidence type="ECO:0000256" key="1">
    <source>
        <dbReference type="ARBA" id="ARBA00004123"/>
    </source>
</evidence>
<dbReference type="EMBL" id="JABXXO010000001">
    <property type="protein sequence ID" value="KAF7785073.1"/>
    <property type="molecule type" value="Genomic_DNA"/>
</dbReference>
<evidence type="ECO:0000313" key="10">
    <source>
        <dbReference type="Proteomes" id="UP000629468"/>
    </source>
</evidence>
<keyword evidence="3" id="KW-0238">DNA-binding</keyword>
<dbReference type="PROSITE" id="PS50217">
    <property type="entry name" value="BZIP"/>
    <property type="match status" value="1"/>
</dbReference>
<evidence type="ECO:0000256" key="7">
    <source>
        <dbReference type="SAM" id="MobiDB-lite"/>
    </source>
</evidence>
<feature type="compositionally biased region" description="Low complexity" evidence="7">
    <location>
        <begin position="241"/>
        <end position="252"/>
    </location>
</feature>
<keyword evidence="6" id="KW-0175">Coiled coil</keyword>
<accession>A0A8H7FCZ0</accession>
<evidence type="ECO:0000256" key="6">
    <source>
        <dbReference type="SAM" id="Coils"/>
    </source>
</evidence>
<dbReference type="InterPro" id="IPR046347">
    <property type="entry name" value="bZIP_sf"/>
</dbReference>